<dbReference type="InterPro" id="IPR007165">
    <property type="entry name" value="Phage_holin_4_2"/>
</dbReference>
<dbReference type="Pfam" id="PF04020">
    <property type="entry name" value="Phage_holin_4_2"/>
    <property type="match status" value="1"/>
</dbReference>
<accession>A0A6N2RRI3</accession>
<dbReference type="PANTHER" id="PTHR37309">
    <property type="entry name" value="SLR0284 PROTEIN"/>
    <property type="match status" value="1"/>
</dbReference>
<feature type="transmembrane region" description="Helical" evidence="1">
    <location>
        <begin position="34"/>
        <end position="53"/>
    </location>
</feature>
<dbReference type="AlphaFoldDB" id="A0A6N2RRI3"/>
<reference evidence="2" key="1">
    <citation type="submission" date="2019-11" db="EMBL/GenBank/DDBJ databases">
        <authorList>
            <person name="Feng L."/>
        </authorList>
    </citation>
    <scope>NUCLEOTIDE SEQUENCE</scope>
    <source>
        <strain evidence="2">AodontolyticusLFYP35</strain>
    </source>
</reference>
<protein>
    <submittedName>
        <fullName evidence="2">Membrane protein of uncharacterized function</fullName>
    </submittedName>
</protein>
<gene>
    <name evidence="2" type="ORF">AOLFYP35_00468</name>
</gene>
<dbReference type="PANTHER" id="PTHR37309:SF1">
    <property type="entry name" value="SLR0284 PROTEIN"/>
    <property type="match status" value="1"/>
</dbReference>
<keyword evidence="1" id="KW-1133">Transmembrane helix</keyword>
<keyword evidence="1" id="KW-0472">Membrane</keyword>
<feature type="transmembrane region" description="Helical" evidence="1">
    <location>
        <begin position="65"/>
        <end position="88"/>
    </location>
</feature>
<keyword evidence="1" id="KW-0812">Transmembrane</keyword>
<evidence type="ECO:0000313" key="2">
    <source>
        <dbReference type="EMBL" id="VYS82969.1"/>
    </source>
</evidence>
<name>A0A6N2RRI3_9ACTO</name>
<proteinExistence type="predicted"/>
<feature type="transmembrane region" description="Helical" evidence="1">
    <location>
        <begin position="100"/>
        <end position="123"/>
    </location>
</feature>
<dbReference type="EMBL" id="CACRSM010000002">
    <property type="protein sequence ID" value="VYS82969.1"/>
    <property type="molecule type" value="Genomic_DNA"/>
</dbReference>
<organism evidence="2">
    <name type="scientific">Schaalia odontolytica</name>
    <dbReference type="NCBI Taxonomy" id="1660"/>
    <lineage>
        <taxon>Bacteria</taxon>
        <taxon>Bacillati</taxon>
        <taxon>Actinomycetota</taxon>
        <taxon>Actinomycetes</taxon>
        <taxon>Actinomycetales</taxon>
        <taxon>Actinomycetaceae</taxon>
        <taxon>Schaalia</taxon>
    </lineage>
</organism>
<sequence>MNFILRLIGTGLGLWVSAKIVPGIVITQGTTLTETVIMLGLIALVFTIVNSIVRPLVSILAFPLYVLTFGLFALVTNGIGFMVASGVAHSLGLPFSVSGIGAAIIGAIITAVVSSLFGSLTGASKKD</sequence>
<evidence type="ECO:0000256" key="1">
    <source>
        <dbReference type="SAM" id="Phobius"/>
    </source>
</evidence>